<gene>
    <name evidence="2" type="ORF">ABDB84_16705</name>
</gene>
<dbReference type="Proteomes" id="UP001410394">
    <property type="component" value="Unassembled WGS sequence"/>
</dbReference>
<organism evidence="2 3">
    <name type="scientific">Uliginosibacterium sediminicola</name>
    <dbReference type="NCBI Taxonomy" id="2024550"/>
    <lineage>
        <taxon>Bacteria</taxon>
        <taxon>Pseudomonadati</taxon>
        <taxon>Pseudomonadota</taxon>
        <taxon>Betaproteobacteria</taxon>
        <taxon>Rhodocyclales</taxon>
        <taxon>Zoogloeaceae</taxon>
        <taxon>Uliginosibacterium</taxon>
    </lineage>
</organism>
<feature type="chain" id="PRO_5045570269" evidence="1">
    <location>
        <begin position="18"/>
        <end position="188"/>
    </location>
</feature>
<comment type="caution">
    <text evidence="2">The sequence shown here is derived from an EMBL/GenBank/DDBJ whole genome shotgun (WGS) entry which is preliminary data.</text>
</comment>
<feature type="signal peptide" evidence="1">
    <location>
        <begin position="1"/>
        <end position="17"/>
    </location>
</feature>
<proteinExistence type="predicted"/>
<dbReference type="EMBL" id="JBDIVE010000010">
    <property type="protein sequence ID" value="MEN3070126.1"/>
    <property type="molecule type" value="Genomic_DNA"/>
</dbReference>
<keyword evidence="3" id="KW-1185">Reference proteome</keyword>
<evidence type="ECO:0000313" key="3">
    <source>
        <dbReference type="Proteomes" id="UP001410394"/>
    </source>
</evidence>
<reference evidence="2 3" key="1">
    <citation type="journal article" date="2018" name="Int. J. Syst. Evol. Microbiol.">
        <title>Uliginosibacterium sediminicola sp. nov., isolated from freshwater sediment.</title>
        <authorList>
            <person name="Hwang W.M."/>
            <person name="Kim S.M."/>
            <person name="Kang K."/>
            <person name="Ahn T.Y."/>
        </authorList>
    </citation>
    <scope>NUCLEOTIDE SEQUENCE [LARGE SCALE GENOMIC DNA]</scope>
    <source>
        <strain evidence="2 3">M1-21</strain>
    </source>
</reference>
<name>A0ABU9Z2F4_9RHOO</name>
<accession>A0ABU9Z2F4</accession>
<evidence type="ECO:0000313" key="2">
    <source>
        <dbReference type="EMBL" id="MEN3070126.1"/>
    </source>
</evidence>
<protein>
    <submittedName>
        <fullName evidence="2">Uncharacterized protein</fullName>
    </submittedName>
</protein>
<evidence type="ECO:0000256" key="1">
    <source>
        <dbReference type="SAM" id="SignalP"/>
    </source>
</evidence>
<dbReference type="RefSeq" id="WP_345920901.1">
    <property type="nucleotide sequence ID" value="NZ_JBDIVE010000010.1"/>
</dbReference>
<sequence length="188" mass="21307">MKRFFISLLLVSRLAGASDEFAAEEQIENPDKIPASIIALLAHKIDLAELGCLESKLSDTLEAKRIYIGTQVKTFLVKPKSWCLCGVASCPMWIFQMRGQAANRIWSTEGSAALEILDQKRNGYRRLREISDTAGHGAESIWSWHGAKYEETYRQVWTWNEQKKCRETEVSRLINGKLKNTANSCVPE</sequence>
<keyword evidence="1" id="KW-0732">Signal</keyword>